<accession>A0A8J1UPR6</accession>
<sequence length="177" mass="21142">MSLLVEWYNETIDNIKITRVYMNDTQWIGQLTEEVQQSKFGTWVMKNDPFKSRDLYERWSIHIIGILCIIAFSVKVFLVETERLRYTPPKPDDYQAYCRHLETLLSEDDTNSTISKPPRTIMPKYGWNKHQRRGMINVTNKQIKKIVIQRQQEKLIIRKKAKIQFLTRILCCIIYGL</sequence>
<protein>
    <submittedName>
        <fullName evidence="1">Uncharacterized protein</fullName>
    </submittedName>
</protein>
<dbReference type="AlphaFoldDB" id="A0A8J1UPR6"/>
<reference evidence="1" key="1">
    <citation type="submission" date="2022-03" db="EMBL/GenBank/DDBJ databases">
        <authorList>
            <person name="Martin C."/>
        </authorList>
    </citation>
    <scope>NUCLEOTIDE SEQUENCE</scope>
</reference>
<gene>
    <name evidence="1" type="ORF">OFUS_LOCUS18746</name>
</gene>
<dbReference type="EMBL" id="CAIIXF020000009">
    <property type="protein sequence ID" value="CAH1793970.1"/>
    <property type="molecule type" value="Genomic_DNA"/>
</dbReference>
<evidence type="ECO:0000313" key="2">
    <source>
        <dbReference type="Proteomes" id="UP000749559"/>
    </source>
</evidence>
<evidence type="ECO:0000313" key="1">
    <source>
        <dbReference type="EMBL" id="CAH1793970.1"/>
    </source>
</evidence>
<dbReference type="Proteomes" id="UP000749559">
    <property type="component" value="Unassembled WGS sequence"/>
</dbReference>
<comment type="caution">
    <text evidence="1">The sequence shown here is derived from an EMBL/GenBank/DDBJ whole genome shotgun (WGS) entry which is preliminary data.</text>
</comment>
<organism evidence="1 2">
    <name type="scientific">Owenia fusiformis</name>
    <name type="common">Polychaete worm</name>
    <dbReference type="NCBI Taxonomy" id="6347"/>
    <lineage>
        <taxon>Eukaryota</taxon>
        <taxon>Metazoa</taxon>
        <taxon>Spiralia</taxon>
        <taxon>Lophotrochozoa</taxon>
        <taxon>Annelida</taxon>
        <taxon>Polychaeta</taxon>
        <taxon>Sedentaria</taxon>
        <taxon>Canalipalpata</taxon>
        <taxon>Sabellida</taxon>
        <taxon>Oweniida</taxon>
        <taxon>Oweniidae</taxon>
        <taxon>Owenia</taxon>
    </lineage>
</organism>
<proteinExistence type="predicted"/>
<name>A0A8J1UPR6_OWEFU</name>
<keyword evidence="2" id="KW-1185">Reference proteome</keyword>